<dbReference type="Pfam" id="PF13185">
    <property type="entry name" value="GAF_2"/>
    <property type="match status" value="1"/>
</dbReference>
<evidence type="ECO:0000256" key="2">
    <source>
        <dbReference type="ARBA" id="ARBA00022777"/>
    </source>
</evidence>
<dbReference type="InterPro" id="IPR012074">
    <property type="entry name" value="GAF_ANTAR"/>
</dbReference>
<dbReference type="Pfam" id="PF03861">
    <property type="entry name" value="ANTAR"/>
    <property type="match status" value="1"/>
</dbReference>
<evidence type="ECO:0000259" key="5">
    <source>
        <dbReference type="PROSITE" id="PS50921"/>
    </source>
</evidence>
<dbReference type="InterPro" id="IPR011006">
    <property type="entry name" value="CheY-like_superfamily"/>
</dbReference>
<dbReference type="SUPFAM" id="SSF52172">
    <property type="entry name" value="CheY-like"/>
    <property type="match status" value="1"/>
</dbReference>
<name>A0A2S2BYU7_9NOCA</name>
<dbReference type="InterPro" id="IPR036388">
    <property type="entry name" value="WH-like_DNA-bd_sf"/>
</dbReference>
<keyword evidence="1" id="KW-0808">Transferase</keyword>
<dbReference type="Gene3D" id="1.10.10.10">
    <property type="entry name" value="Winged helix-like DNA-binding domain superfamily/Winged helix DNA-binding domain"/>
    <property type="match status" value="1"/>
</dbReference>
<accession>A0A2S2BYU7</accession>
<keyword evidence="7" id="KW-1185">Reference proteome</keyword>
<keyword evidence="3" id="KW-0805">Transcription regulation</keyword>
<sequence>MDAYHADAATADSVLASPEDAPAVVKKVARSAATLSVERLAALVTAMGGSISDEDHLVVVLQRAVEIAHEAIDGADSCGITIVSGGRTFTAVHTDARTLQVDAHQYEIGEGPCLHAATTGETVRVDVDSADARWPQFIAAAKEEGVRSFLAAPLYTPSERFGSLNIYGRRPNAFTKQDEAAVDALTAALARAIADYARFRHARDLADGLREALESRAPIEQAKGMLMAIHRIDADAAFQMLAENSQRSNRKLRVVAKELLAAVSGVDAAAADETAKEPS</sequence>
<evidence type="ECO:0000256" key="4">
    <source>
        <dbReference type="ARBA" id="ARBA00023163"/>
    </source>
</evidence>
<evidence type="ECO:0000256" key="1">
    <source>
        <dbReference type="ARBA" id="ARBA00022679"/>
    </source>
</evidence>
<dbReference type="EMBL" id="CP021354">
    <property type="protein sequence ID" value="AWK73816.1"/>
    <property type="molecule type" value="Genomic_DNA"/>
</dbReference>
<proteinExistence type="predicted"/>
<evidence type="ECO:0000313" key="7">
    <source>
        <dbReference type="Proteomes" id="UP000245711"/>
    </source>
</evidence>
<dbReference type="AlphaFoldDB" id="A0A2S2BYU7"/>
<evidence type="ECO:0000313" key="6">
    <source>
        <dbReference type="EMBL" id="AWK73816.1"/>
    </source>
</evidence>
<keyword evidence="4" id="KW-0804">Transcription</keyword>
<evidence type="ECO:0000256" key="3">
    <source>
        <dbReference type="ARBA" id="ARBA00023015"/>
    </source>
</evidence>
<dbReference type="SMART" id="SM00065">
    <property type="entry name" value="GAF"/>
    <property type="match status" value="1"/>
</dbReference>
<dbReference type="SMART" id="SM01012">
    <property type="entry name" value="ANTAR"/>
    <property type="match status" value="1"/>
</dbReference>
<dbReference type="InterPro" id="IPR003018">
    <property type="entry name" value="GAF"/>
</dbReference>
<dbReference type="PROSITE" id="PS50921">
    <property type="entry name" value="ANTAR"/>
    <property type="match status" value="1"/>
</dbReference>
<gene>
    <name evidence="6" type="ORF">CBI38_21890</name>
</gene>
<dbReference type="InterPro" id="IPR029016">
    <property type="entry name" value="GAF-like_dom_sf"/>
</dbReference>
<dbReference type="Gene3D" id="3.30.450.40">
    <property type="match status" value="1"/>
</dbReference>
<keyword evidence="2" id="KW-0418">Kinase</keyword>
<protein>
    <recommendedName>
        <fullName evidence="5">ANTAR domain-containing protein</fullName>
    </recommendedName>
</protein>
<dbReference type="RefSeq" id="WP_109332201.1">
    <property type="nucleotide sequence ID" value="NZ_CP021354.1"/>
</dbReference>
<dbReference type="KEGG" id="roz:CBI38_21890"/>
<dbReference type="GO" id="GO:0003723">
    <property type="term" value="F:RNA binding"/>
    <property type="evidence" value="ECO:0007669"/>
    <property type="project" value="InterPro"/>
</dbReference>
<dbReference type="PIRSF" id="PIRSF036625">
    <property type="entry name" value="GAF_ANTAR"/>
    <property type="match status" value="1"/>
</dbReference>
<reference evidence="6 7" key="1">
    <citation type="submission" date="2017-05" db="EMBL/GenBank/DDBJ databases">
        <title>Isolation of Rhodococcus sp. S2-17 biodegrading of BP-3.</title>
        <authorList>
            <person name="Lee Y."/>
            <person name="Kim K.H."/>
            <person name="Chun B.H."/>
            <person name="Jung H.S."/>
            <person name="Jeon C.O."/>
        </authorList>
    </citation>
    <scope>NUCLEOTIDE SEQUENCE [LARGE SCALE GENOMIC DNA]</scope>
    <source>
        <strain evidence="6 7">S2-17</strain>
    </source>
</reference>
<dbReference type="GO" id="GO:0016301">
    <property type="term" value="F:kinase activity"/>
    <property type="evidence" value="ECO:0007669"/>
    <property type="project" value="UniProtKB-KW"/>
</dbReference>
<dbReference type="OrthoDB" id="4929862at2"/>
<dbReference type="InterPro" id="IPR005561">
    <property type="entry name" value="ANTAR"/>
</dbReference>
<dbReference type="Proteomes" id="UP000245711">
    <property type="component" value="Chromosome"/>
</dbReference>
<organism evidence="6 7">
    <name type="scientific">Rhodococcus oxybenzonivorans</name>
    <dbReference type="NCBI Taxonomy" id="1990687"/>
    <lineage>
        <taxon>Bacteria</taxon>
        <taxon>Bacillati</taxon>
        <taxon>Actinomycetota</taxon>
        <taxon>Actinomycetes</taxon>
        <taxon>Mycobacteriales</taxon>
        <taxon>Nocardiaceae</taxon>
        <taxon>Rhodococcus</taxon>
    </lineage>
</organism>
<dbReference type="SUPFAM" id="SSF55781">
    <property type="entry name" value="GAF domain-like"/>
    <property type="match status" value="1"/>
</dbReference>
<feature type="domain" description="ANTAR" evidence="5">
    <location>
        <begin position="199"/>
        <end position="260"/>
    </location>
</feature>